<dbReference type="InterPro" id="IPR008969">
    <property type="entry name" value="CarboxyPept-like_regulatory"/>
</dbReference>
<evidence type="ECO:0000256" key="10">
    <source>
        <dbReference type="SAM" id="SignalP"/>
    </source>
</evidence>
<dbReference type="FunFam" id="2.60.40.1120:FF:000003">
    <property type="entry name" value="Outer membrane protein Omp121"/>
    <property type="match status" value="1"/>
</dbReference>
<keyword evidence="6 8" id="KW-0472">Membrane</keyword>
<dbReference type="SUPFAM" id="SSF49464">
    <property type="entry name" value="Carboxypeptidase regulatory domain-like"/>
    <property type="match status" value="1"/>
</dbReference>
<feature type="domain" description="TonB-dependent receptor-like beta-barrel" evidence="11">
    <location>
        <begin position="426"/>
        <end position="1034"/>
    </location>
</feature>
<dbReference type="EMBL" id="AP035789">
    <property type="protein sequence ID" value="BFO82238.1"/>
    <property type="molecule type" value="Genomic_DNA"/>
</dbReference>
<dbReference type="Gene3D" id="2.170.130.10">
    <property type="entry name" value="TonB-dependent receptor, plug domain"/>
    <property type="match status" value="1"/>
</dbReference>
<evidence type="ECO:0000256" key="6">
    <source>
        <dbReference type="ARBA" id="ARBA00023136"/>
    </source>
</evidence>
<dbReference type="InterPro" id="IPR023997">
    <property type="entry name" value="TonB-dep_OMP_SusC/RagA_CS"/>
</dbReference>
<name>A0AB33JPF5_9BACT</name>
<dbReference type="InterPro" id="IPR036942">
    <property type="entry name" value="Beta-barrel_TonB_sf"/>
</dbReference>
<keyword evidence="10" id="KW-0732">Signal</keyword>
<feature type="domain" description="TonB-dependent receptor plug" evidence="12">
    <location>
        <begin position="129"/>
        <end position="238"/>
    </location>
</feature>
<keyword evidence="2 8" id="KW-0813">Transport</keyword>
<evidence type="ECO:0000256" key="5">
    <source>
        <dbReference type="ARBA" id="ARBA00023077"/>
    </source>
</evidence>
<sequence length="1073" mass="119352">MHERTRKTVVLLALALSSTGMSYAGTTYLPEVVTAQQQTACKGVVVDNQGEPIIGASVMVVGQKKGAVTDLDGHFNLSDVKAGATLSVSYVGYKTQTVVWNGRDLTVTLVEDSETLNDIVVVGYGSQKKINLTGAVSVVNSKTLEGRSVQNLAQALQGSVPGLNFSVNNAGGALDGRMSLNIRGTGTIGAGSNASPLVLIDGTEGDLYSIAASDIESISVLKDASSSAIYGSRAAFGVILITTKSGKEGRMNVSYNGSVRFSTATQIPEMPNAYDFARYWNDAAANNGEGAPFQSDILAKIKARVDGTLDPKDKDMTTWSGYAANEPWSMYTGSWNNVNWFDEMYNKNVPSQDHNIAISGGTSKINYYLSGALLDQRGLIRHGKDKFQRYNFAGKFTAHVTDWFTITYNNKWVREDYSRPSYMTGLFFHNIARRWPTNPVYDPHGNYVHGNEILQMENGGLDKTQTDKLFQQAVFEFKPLKGWTIRLEGNYNTTHYHNHWDVLPIYYYDPDNLPVAAAWSGDYAAGKSNVGETMYKRNYYNGRFFTEYDFTLDEKHEFKVLGGLDMESSIYTSLGASRADLITPLVPTLNNATHKDVKPSYANNHWSTMGIFARVNYAYDSRYLAEVSIRRDGSSRFIGDKTWGTFPSFSLGWNIANEQFFKPLTKVVDVLKLRGSWGSLGNTNIDALYPWFLSQPVSATSSSWLINGARQTISGVPGLVSPNLTWETVRSWNLGLDFGLFNNRLQGSFDYFVRNTKNMVGPAPVKPSILGAGQPAENNSDMRSNGWELELRWRDHIGDFSYGAKLVVSDDKQTITRYYNPNKLLSQWFEGQAMGNIWGYSVKGLAQSDEEMAEWLQNNKPTWGNNWAAGDVMYMDLNGDKKIDGGKETYDDTGDKRIIGNSMPRYRFGITLDAAWKGFDFLIFMQGVGKRDFWDASPYSVGANTGMWQSAAFKDHLDYWRPATDKNFGPNPNGFYPRPLFGNGGKNFQASDRYLQNAAYMRIKNIQFGYTLPLALTSKIGANRVRVYFSAENLLTFTKMNKIFDPEATGGDWGPGKIYPLQRTISFGLNVNF</sequence>
<dbReference type="Pfam" id="PF13715">
    <property type="entry name" value="CarbopepD_reg_2"/>
    <property type="match status" value="1"/>
</dbReference>
<gene>
    <name evidence="13" type="ORF">GTC17262_24290</name>
</gene>
<protein>
    <submittedName>
        <fullName evidence="13">TonB-dependent receptor</fullName>
    </submittedName>
</protein>
<keyword evidence="3 8" id="KW-1134">Transmembrane beta strand</keyword>
<comment type="subcellular location">
    <subcellularLocation>
        <location evidence="1 8">Cell outer membrane</location>
        <topology evidence="1 8">Multi-pass membrane protein</topology>
    </subcellularLocation>
</comment>
<evidence type="ECO:0000313" key="13">
    <source>
        <dbReference type="EMBL" id="BFO82238.1"/>
    </source>
</evidence>
<evidence type="ECO:0000256" key="4">
    <source>
        <dbReference type="ARBA" id="ARBA00022692"/>
    </source>
</evidence>
<reference evidence="13" key="1">
    <citation type="submission" date="2024-07" db="EMBL/GenBank/DDBJ databases">
        <title>Complete genome sequence of Prevotella sp. YM-2024 GTC17262.</title>
        <authorList>
            <person name="Hayashi M."/>
            <person name="Muto Y."/>
            <person name="Tanaka K."/>
            <person name="Niwa H."/>
        </authorList>
    </citation>
    <scope>NUCLEOTIDE SEQUENCE</scope>
    <source>
        <strain evidence="13">GTC17262</strain>
    </source>
</reference>
<feature type="chain" id="PRO_5044245514" evidence="10">
    <location>
        <begin position="25"/>
        <end position="1073"/>
    </location>
</feature>
<keyword evidence="5 9" id="KW-0798">TonB box</keyword>
<dbReference type="NCBIfam" id="TIGR04056">
    <property type="entry name" value="OMP_RagA_SusC"/>
    <property type="match status" value="1"/>
</dbReference>
<keyword evidence="7 8" id="KW-0998">Cell outer membrane</keyword>
<evidence type="ECO:0000259" key="12">
    <source>
        <dbReference type="Pfam" id="PF07715"/>
    </source>
</evidence>
<dbReference type="Pfam" id="PF00593">
    <property type="entry name" value="TonB_dep_Rec_b-barrel"/>
    <property type="match status" value="1"/>
</dbReference>
<evidence type="ECO:0000256" key="8">
    <source>
        <dbReference type="PROSITE-ProRule" id="PRU01360"/>
    </source>
</evidence>
<dbReference type="Gene3D" id="2.60.40.1120">
    <property type="entry name" value="Carboxypeptidase-like, regulatory domain"/>
    <property type="match status" value="1"/>
</dbReference>
<dbReference type="Pfam" id="PF07715">
    <property type="entry name" value="Plug"/>
    <property type="match status" value="1"/>
</dbReference>
<keyword evidence="13" id="KW-0675">Receptor</keyword>
<evidence type="ECO:0000256" key="1">
    <source>
        <dbReference type="ARBA" id="ARBA00004571"/>
    </source>
</evidence>
<dbReference type="NCBIfam" id="TIGR04057">
    <property type="entry name" value="SusC_RagA_signa"/>
    <property type="match status" value="1"/>
</dbReference>
<evidence type="ECO:0000256" key="9">
    <source>
        <dbReference type="RuleBase" id="RU003357"/>
    </source>
</evidence>
<dbReference type="SUPFAM" id="SSF56935">
    <property type="entry name" value="Porins"/>
    <property type="match status" value="1"/>
</dbReference>
<organism evidence="13">
    <name type="scientific">Prevotella sp. GTC17262</name>
    <dbReference type="NCBI Taxonomy" id="3236797"/>
    <lineage>
        <taxon>Bacteria</taxon>
        <taxon>Pseudomonadati</taxon>
        <taxon>Bacteroidota</taxon>
        <taxon>Bacteroidia</taxon>
        <taxon>Bacteroidales</taxon>
        <taxon>Prevotellaceae</taxon>
        <taxon>Prevotella</taxon>
    </lineage>
</organism>
<keyword evidence="4 8" id="KW-0812">Transmembrane</keyword>
<dbReference type="InterPro" id="IPR012910">
    <property type="entry name" value="Plug_dom"/>
</dbReference>
<dbReference type="InterPro" id="IPR000531">
    <property type="entry name" value="Beta-barrel_TonB"/>
</dbReference>
<evidence type="ECO:0000256" key="7">
    <source>
        <dbReference type="ARBA" id="ARBA00023237"/>
    </source>
</evidence>
<accession>A0AB33JPF5</accession>
<evidence type="ECO:0000256" key="3">
    <source>
        <dbReference type="ARBA" id="ARBA00022452"/>
    </source>
</evidence>
<feature type="signal peptide" evidence="10">
    <location>
        <begin position="1"/>
        <end position="24"/>
    </location>
</feature>
<dbReference type="InterPro" id="IPR037066">
    <property type="entry name" value="Plug_dom_sf"/>
</dbReference>
<comment type="similarity">
    <text evidence="8 9">Belongs to the TonB-dependent receptor family.</text>
</comment>
<evidence type="ECO:0000256" key="2">
    <source>
        <dbReference type="ARBA" id="ARBA00022448"/>
    </source>
</evidence>
<dbReference type="InterPro" id="IPR039426">
    <property type="entry name" value="TonB-dep_rcpt-like"/>
</dbReference>
<dbReference type="PROSITE" id="PS52016">
    <property type="entry name" value="TONB_DEPENDENT_REC_3"/>
    <property type="match status" value="1"/>
</dbReference>
<dbReference type="AlphaFoldDB" id="A0AB33JPF5"/>
<evidence type="ECO:0000259" key="11">
    <source>
        <dbReference type="Pfam" id="PF00593"/>
    </source>
</evidence>
<proteinExistence type="inferred from homology"/>
<dbReference type="InterPro" id="IPR023996">
    <property type="entry name" value="TonB-dep_OMP_SusC/RagA"/>
</dbReference>
<dbReference type="Gene3D" id="2.40.170.20">
    <property type="entry name" value="TonB-dependent receptor, beta-barrel domain"/>
    <property type="match status" value="1"/>
</dbReference>
<dbReference type="GO" id="GO:0009279">
    <property type="term" value="C:cell outer membrane"/>
    <property type="evidence" value="ECO:0007669"/>
    <property type="project" value="UniProtKB-SubCell"/>
</dbReference>